<protein>
    <submittedName>
        <fullName evidence="2">Cell surface protein</fullName>
    </submittedName>
</protein>
<evidence type="ECO:0000313" key="3">
    <source>
        <dbReference type="Proteomes" id="UP000033033"/>
    </source>
</evidence>
<proteinExistence type="predicted"/>
<keyword evidence="3" id="KW-1185">Reference proteome</keyword>
<evidence type="ECO:0000259" key="1">
    <source>
        <dbReference type="Pfam" id="PF11824"/>
    </source>
</evidence>
<dbReference type="Pfam" id="PF11824">
    <property type="entry name" value="DUF3344"/>
    <property type="match status" value="1"/>
</dbReference>
<sequence>MNRKLILILLTLILSSGVCLADNYVGGIPLASVHSGTVSGGVYCDSYYGTASQPIHDAKTIDKTFTLPSNAKVEWAMLLTTVYCGHMQNNYQGLAKVSFNGKASEQNLLKFLLYSLPMEAIMERDTSR</sequence>
<dbReference type="HOGENOM" id="CLU_1954647_0_0_2"/>
<reference evidence="2 3" key="1">
    <citation type="submission" date="2014-07" db="EMBL/GenBank/DDBJ databases">
        <title>Methanogenic archaea and the global carbon cycle.</title>
        <authorList>
            <person name="Henriksen J.R."/>
            <person name="Luke J."/>
            <person name="Reinhart S."/>
            <person name="Benedict M.N."/>
            <person name="Youngblut N.D."/>
            <person name="Metcalf M.E."/>
            <person name="Whitaker R.J."/>
            <person name="Metcalf W.W."/>
        </authorList>
    </citation>
    <scope>NUCLEOTIDE SEQUENCE [LARGE SCALE GENOMIC DNA]</scope>
    <source>
        <strain evidence="2 3">MS</strain>
    </source>
</reference>
<feature type="domain" description="DUF3344" evidence="1">
    <location>
        <begin position="23"/>
        <end position="103"/>
    </location>
</feature>
<dbReference type="InterPro" id="IPR021779">
    <property type="entry name" value="DUF3344"/>
</dbReference>
<dbReference type="RefSeq" id="WP_048154901.1">
    <property type="nucleotide sequence ID" value="NZ_CP009528.1"/>
</dbReference>
<dbReference type="Proteomes" id="UP000033033">
    <property type="component" value="Chromosome"/>
</dbReference>
<accession>A0A0E3QTV2</accession>
<gene>
    <name evidence="2" type="ORF">MSBRM_0950</name>
</gene>
<dbReference type="PATRIC" id="fig|1434108.4.peg.1154"/>
<organism evidence="2 3">
    <name type="scientific">Methanosarcina barkeri MS</name>
    <dbReference type="NCBI Taxonomy" id="1434108"/>
    <lineage>
        <taxon>Archaea</taxon>
        <taxon>Methanobacteriati</taxon>
        <taxon>Methanobacteriota</taxon>
        <taxon>Stenosarchaea group</taxon>
        <taxon>Methanomicrobia</taxon>
        <taxon>Methanosarcinales</taxon>
        <taxon>Methanosarcinaceae</taxon>
        <taxon>Methanosarcina</taxon>
    </lineage>
</organism>
<dbReference type="KEGG" id="mby:MSBRM_0950"/>
<dbReference type="AlphaFoldDB" id="A0A0E3QTV2"/>
<evidence type="ECO:0000313" key="2">
    <source>
        <dbReference type="EMBL" id="AKB53948.1"/>
    </source>
</evidence>
<dbReference type="GeneID" id="77092997"/>
<name>A0A0E3QTV2_METBA</name>
<dbReference type="EMBL" id="CP009528">
    <property type="protein sequence ID" value="AKB53948.1"/>
    <property type="molecule type" value="Genomic_DNA"/>
</dbReference>